<protein>
    <submittedName>
        <fullName evidence="2">Uncharacterized protein</fullName>
    </submittedName>
</protein>
<evidence type="ECO:0000313" key="3">
    <source>
        <dbReference type="Proteomes" id="UP000012227"/>
    </source>
</evidence>
<gene>
    <name evidence="2" type="ORF">LEP1GSC199_1537</name>
</gene>
<proteinExistence type="predicted"/>
<feature type="compositionally biased region" description="Basic and acidic residues" evidence="1">
    <location>
        <begin position="1"/>
        <end position="15"/>
    </location>
</feature>
<comment type="caution">
    <text evidence="2">The sequence shown here is derived from an EMBL/GenBank/DDBJ whole genome shotgun (WGS) entry which is preliminary data.</text>
</comment>
<sequence>MVRRTEATAHPERARPLHIPFPKHQLNRERPLYQNSFLYLEIAQTHILISNIQKRNF</sequence>
<evidence type="ECO:0000256" key="1">
    <source>
        <dbReference type="SAM" id="MobiDB-lite"/>
    </source>
</evidence>
<name>N1WDW3_9LEPT</name>
<dbReference type="Proteomes" id="UP000012227">
    <property type="component" value="Unassembled WGS sequence"/>
</dbReference>
<reference evidence="2 3" key="1">
    <citation type="submission" date="2013-03" db="EMBL/GenBank/DDBJ databases">
        <authorList>
            <person name="Harkins D.M."/>
            <person name="Durkin A.S."/>
            <person name="Brinkac L.M."/>
            <person name="Haft D.H."/>
            <person name="Selengut J.D."/>
            <person name="Sanka R."/>
            <person name="DePew J."/>
            <person name="Purushe J."/>
            <person name="Galloway R.L."/>
            <person name="Vinetz J.M."/>
            <person name="Sutton G.G."/>
            <person name="Nierman W.C."/>
            <person name="Fouts D.E."/>
        </authorList>
    </citation>
    <scope>NUCLEOTIDE SEQUENCE [LARGE SCALE GENOMIC DNA]</scope>
    <source>
        <strain evidence="2 3">Waz Holland</strain>
    </source>
</reference>
<dbReference type="AlphaFoldDB" id="N1WDW3"/>
<dbReference type="EMBL" id="AOGY02000013">
    <property type="protein sequence ID" value="EMY71550.1"/>
    <property type="molecule type" value="Genomic_DNA"/>
</dbReference>
<evidence type="ECO:0000313" key="2">
    <source>
        <dbReference type="EMBL" id="EMY71550.1"/>
    </source>
</evidence>
<accession>N1WDW3</accession>
<dbReference type="STRING" id="1218591.LEP1GSC199_1537"/>
<feature type="region of interest" description="Disordered" evidence="1">
    <location>
        <begin position="1"/>
        <end position="21"/>
    </location>
</feature>
<organism evidence="2 3">
    <name type="scientific">Leptospira vanthielii serovar Holland str. Waz Holland = ATCC 700522</name>
    <dbReference type="NCBI Taxonomy" id="1218591"/>
    <lineage>
        <taxon>Bacteria</taxon>
        <taxon>Pseudomonadati</taxon>
        <taxon>Spirochaetota</taxon>
        <taxon>Spirochaetia</taxon>
        <taxon>Leptospirales</taxon>
        <taxon>Leptospiraceae</taxon>
        <taxon>Leptospira</taxon>
    </lineage>
</organism>